<dbReference type="InterPro" id="IPR052360">
    <property type="entry name" value="Transcr_Regulatory_Proteins"/>
</dbReference>
<evidence type="ECO:0000313" key="8">
    <source>
        <dbReference type="Proteomes" id="UP000286921"/>
    </source>
</evidence>
<keyword evidence="4" id="KW-0238">DNA-binding</keyword>
<dbReference type="Proteomes" id="UP000286921">
    <property type="component" value="Unassembled WGS sequence"/>
</dbReference>
<keyword evidence="3" id="KW-0805">Transcription regulation</keyword>
<dbReference type="EMBL" id="BDHI01000028">
    <property type="protein sequence ID" value="GCB27192.1"/>
    <property type="molecule type" value="Genomic_DNA"/>
</dbReference>
<dbReference type="GO" id="GO:0003677">
    <property type="term" value="F:DNA binding"/>
    <property type="evidence" value="ECO:0007669"/>
    <property type="project" value="UniProtKB-KW"/>
</dbReference>
<keyword evidence="8" id="KW-1185">Reference proteome</keyword>
<sequence>MRRPPPRTSDCGWGLPDRGGVALHVGERGSPVSYLLPRLNSLTPNLAATAEFVASNVMSGSRLVFGMQTLGDPDASVAKNPHTDHPDRCTSTDRRCDGYMPMPYSIRVTKQLAQVTAFVSPAESRALEFFFRKSAAHLAGYFNASFWTRTILQLSLTEPPIRQAIAAIGFLYEVEGTSTTPGMAHHLLSHRSDLALHLYNRAIRTTIDKFSSGMDVVPLVIAASILFAALEFLRGNAAVAASHTRSGLNLVRSWREHRGRFHHTKSSRTHWVDAELAPILNSFSLNTYERSGLKHLTSAPREKVLVNPVDAQGKLLVNWRFQTFHQARIALLDLMLYHIGTFRDWQDLASLTDLPYSPVLRWLDTFEHAAQRWMASFELLVQRKQSACGPAMDNEIDATRTLWHCLRLGLGRYRVANECGWDDFRAAYEDIVLIAERLLNDSGHYPDDVSKTMSLDVQLLYPLQAVAWKCRWPDLRRRALDLLQRLPKQELFFYTPNYHTVCSRIMELEESMMDNDMLPPDHVRIYSFTITPTPATTADHPIYSVTFTTFPHGRSSEPHFHTESLWLHPSQAGVAATIPPVDMMQRRDWSPAAQTNAHTQLSSIPATWIM</sequence>
<evidence type="ECO:0000256" key="2">
    <source>
        <dbReference type="ARBA" id="ARBA00022833"/>
    </source>
</evidence>
<evidence type="ECO:0000256" key="3">
    <source>
        <dbReference type="ARBA" id="ARBA00023015"/>
    </source>
</evidence>
<evidence type="ECO:0000256" key="5">
    <source>
        <dbReference type="ARBA" id="ARBA00023163"/>
    </source>
</evidence>
<keyword evidence="2" id="KW-0862">Zinc</keyword>
<dbReference type="STRING" id="105351.A0A401L6R2"/>
<accession>A0A401L6R2</accession>
<evidence type="ECO:0000256" key="6">
    <source>
        <dbReference type="ARBA" id="ARBA00023242"/>
    </source>
</evidence>
<dbReference type="GO" id="GO:0046872">
    <property type="term" value="F:metal ion binding"/>
    <property type="evidence" value="ECO:0007669"/>
    <property type="project" value="UniProtKB-KW"/>
</dbReference>
<keyword evidence="5" id="KW-0804">Transcription</keyword>
<comment type="caution">
    <text evidence="7">The sequence shown here is derived from an EMBL/GenBank/DDBJ whole genome shotgun (WGS) entry which is preliminary data.</text>
</comment>
<keyword evidence="6" id="KW-0539">Nucleus</keyword>
<keyword evidence="1" id="KW-0479">Metal-binding</keyword>
<dbReference type="PANTHER" id="PTHR36206">
    <property type="entry name" value="ASPERCRYPTIN BIOSYNTHESIS CLUSTER-SPECIFIC TRANSCRIPTION REGULATOR ATNN-RELATED"/>
    <property type="match status" value="1"/>
</dbReference>
<evidence type="ECO:0000256" key="4">
    <source>
        <dbReference type="ARBA" id="ARBA00023125"/>
    </source>
</evidence>
<evidence type="ECO:0000256" key="1">
    <source>
        <dbReference type="ARBA" id="ARBA00022723"/>
    </source>
</evidence>
<evidence type="ECO:0000313" key="7">
    <source>
        <dbReference type="EMBL" id="GCB27192.1"/>
    </source>
</evidence>
<name>A0A401L6R2_ASPAW</name>
<gene>
    <name evidence="7" type="ORF">AAWM_10077</name>
</gene>
<proteinExistence type="predicted"/>
<dbReference type="AlphaFoldDB" id="A0A401L6R2"/>
<organism evidence="7 8">
    <name type="scientific">Aspergillus awamori</name>
    <name type="common">Black koji mold</name>
    <dbReference type="NCBI Taxonomy" id="105351"/>
    <lineage>
        <taxon>Eukaryota</taxon>
        <taxon>Fungi</taxon>
        <taxon>Dikarya</taxon>
        <taxon>Ascomycota</taxon>
        <taxon>Pezizomycotina</taxon>
        <taxon>Eurotiomycetes</taxon>
        <taxon>Eurotiomycetidae</taxon>
        <taxon>Eurotiales</taxon>
        <taxon>Aspergillaceae</taxon>
        <taxon>Aspergillus</taxon>
    </lineage>
</organism>
<dbReference type="PANTHER" id="PTHR36206:SF13">
    <property type="entry name" value="TRANSCRIPTIONAL REGULATORY PROTEIN MOC3"/>
    <property type="match status" value="1"/>
</dbReference>
<reference evidence="7 8" key="1">
    <citation type="submission" date="2016-09" db="EMBL/GenBank/DDBJ databases">
        <title>Aspergillus awamori IFM 58123T.</title>
        <authorList>
            <person name="Kusuya Y."/>
            <person name="Shimizu M."/>
            <person name="Takahashi H."/>
            <person name="Yaguchi T."/>
        </authorList>
    </citation>
    <scope>NUCLEOTIDE SEQUENCE [LARGE SCALE GENOMIC DNA]</scope>
    <source>
        <strain evidence="7 8">IFM 58123</strain>
    </source>
</reference>
<protein>
    <submittedName>
        <fullName evidence="7">Uncharacterized protein</fullName>
    </submittedName>
</protein>